<dbReference type="GO" id="GO:0000049">
    <property type="term" value="F:tRNA binding"/>
    <property type="evidence" value="ECO:0007669"/>
    <property type="project" value="TreeGrafter"/>
</dbReference>
<evidence type="ECO:0000313" key="11">
    <source>
        <dbReference type="EMBL" id="EEX77851.1"/>
    </source>
</evidence>
<dbReference type="Proteomes" id="UP000003505">
    <property type="component" value="Unassembled WGS sequence"/>
</dbReference>
<evidence type="ECO:0000256" key="2">
    <source>
        <dbReference type="ARBA" id="ARBA00013166"/>
    </source>
</evidence>
<dbReference type="CDD" id="cd04322">
    <property type="entry name" value="LysRS_N"/>
    <property type="match status" value="1"/>
</dbReference>
<evidence type="ECO:0000256" key="4">
    <source>
        <dbReference type="ARBA" id="ARBA00022723"/>
    </source>
</evidence>
<dbReference type="Gene3D" id="2.40.50.140">
    <property type="entry name" value="Nucleic acid-binding proteins"/>
    <property type="match status" value="1"/>
</dbReference>
<dbReference type="PROSITE" id="PS50862">
    <property type="entry name" value="AA_TRNA_LIGASE_II"/>
    <property type="match status" value="1"/>
</dbReference>
<dbReference type="GO" id="GO:0005829">
    <property type="term" value="C:cytosol"/>
    <property type="evidence" value="ECO:0007669"/>
    <property type="project" value="TreeGrafter"/>
</dbReference>
<dbReference type="PANTHER" id="PTHR42918:SF15">
    <property type="entry name" value="LYSINE--TRNA LIGASE, CHLOROPLASTIC_MITOCHONDRIAL"/>
    <property type="match status" value="1"/>
</dbReference>
<dbReference type="SUPFAM" id="SSF55681">
    <property type="entry name" value="Class II aaRS and biotin synthetases"/>
    <property type="match status" value="1"/>
</dbReference>
<keyword evidence="6" id="KW-0067">ATP-binding</keyword>
<proteinExistence type="inferred from homology"/>
<sequence>MAENKQQDATQKEDLNDLMRVRREKMEKFREMGVAPFGHRYEVTRHADELLAEFASLGEEAESETEVSIAGRLMAIRGHGKASFAVLMDLSGKIQIYFKLDVLGEEKYKEFKLLDIGDIIGVRGVVFRTRRGELTVRVDDFTLLSKSLRPLPEKFHGLKDVEMRYRQRYVDLIMNPEVKDTFIARTKIIQSIRRYLDERGFLEVETPVMSTIAGGAAARPFVTYHNALDMKLYLRIATELNLKRLIVGGLERVYEIGRIFRNEGIDVRHNPEFTSIEIYQAYADYNDLMDVTEGICCQAARTCSVRRR</sequence>
<dbReference type="AlphaFoldDB" id="C9LTH5"/>
<dbReference type="Pfam" id="PF00152">
    <property type="entry name" value="tRNA-synt_2"/>
    <property type="match status" value="1"/>
</dbReference>
<dbReference type="PRINTS" id="PR00982">
    <property type="entry name" value="TRNASYNTHLYS"/>
</dbReference>
<dbReference type="PANTHER" id="PTHR42918">
    <property type="entry name" value="LYSYL-TRNA SYNTHETASE"/>
    <property type="match status" value="1"/>
</dbReference>
<keyword evidence="7" id="KW-0648">Protein biosynthesis</keyword>
<dbReference type="InterPro" id="IPR004364">
    <property type="entry name" value="Aa-tRNA-synt_II"/>
</dbReference>
<comment type="caution">
    <text evidence="11">The sequence shown here is derived from an EMBL/GenBank/DDBJ whole genome shotgun (WGS) entry which is preliminary data.</text>
</comment>
<dbReference type="GO" id="GO:0005524">
    <property type="term" value="F:ATP binding"/>
    <property type="evidence" value="ECO:0007669"/>
    <property type="project" value="UniProtKB-KW"/>
</dbReference>
<evidence type="ECO:0000256" key="6">
    <source>
        <dbReference type="ARBA" id="ARBA00022840"/>
    </source>
</evidence>
<accession>C9LTH5</accession>
<dbReference type="SUPFAM" id="SSF50249">
    <property type="entry name" value="Nucleic acid-binding proteins"/>
    <property type="match status" value="1"/>
</dbReference>
<comment type="similarity">
    <text evidence="1">Belongs to the class-II aminoacyl-tRNA synthetase family.</text>
</comment>
<reference evidence="11 12" key="1">
    <citation type="submission" date="2009-09" db="EMBL/GenBank/DDBJ databases">
        <authorList>
            <person name="Weinstock G."/>
            <person name="Sodergren E."/>
            <person name="Clifton S."/>
            <person name="Fulton L."/>
            <person name="Fulton B."/>
            <person name="Courtney L."/>
            <person name="Fronick C."/>
            <person name="Harrison M."/>
            <person name="Strong C."/>
            <person name="Farmer C."/>
            <person name="Delahaunty K."/>
            <person name="Markovic C."/>
            <person name="Hall O."/>
            <person name="Minx P."/>
            <person name="Tomlinson C."/>
            <person name="Mitreva M."/>
            <person name="Nelson J."/>
            <person name="Hou S."/>
            <person name="Wollam A."/>
            <person name="Pepin K.H."/>
            <person name="Johnson M."/>
            <person name="Bhonagiri V."/>
            <person name="Nash W.E."/>
            <person name="Warren W."/>
            <person name="Chinwalla A."/>
            <person name="Mardis E.R."/>
            <person name="Wilson R.K."/>
        </authorList>
    </citation>
    <scope>NUCLEOTIDE SEQUENCE [LARGE SCALE GENOMIC DNA]</scope>
    <source>
        <strain evidence="12">ATCC 35185 / DSM 20758 / VPI D19B-28</strain>
    </source>
</reference>
<evidence type="ECO:0000256" key="9">
    <source>
        <dbReference type="ARBA" id="ARBA00048573"/>
    </source>
</evidence>
<dbReference type="EC" id="6.1.1.6" evidence="2"/>
<dbReference type="Gene3D" id="3.30.930.10">
    <property type="entry name" value="Bira Bifunctional Protein, Domain 2"/>
    <property type="match status" value="1"/>
</dbReference>
<dbReference type="InterPro" id="IPR006195">
    <property type="entry name" value="aa-tRNA-synth_II"/>
</dbReference>
<dbReference type="InterPro" id="IPR044136">
    <property type="entry name" value="Lys-tRNA-ligase_II_N"/>
</dbReference>
<feature type="domain" description="Aminoacyl-transfer RNA synthetases class-II family profile" evidence="10">
    <location>
        <begin position="185"/>
        <end position="293"/>
    </location>
</feature>
<evidence type="ECO:0000259" key="10">
    <source>
        <dbReference type="PROSITE" id="PS50862"/>
    </source>
</evidence>
<dbReference type="eggNOG" id="COG1190">
    <property type="taxonomic scope" value="Bacteria"/>
</dbReference>
<keyword evidence="5" id="KW-0547">Nucleotide-binding</keyword>
<dbReference type="GO" id="GO:0006430">
    <property type="term" value="P:lysyl-tRNA aminoacylation"/>
    <property type="evidence" value="ECO:0007669"/>
    <property type="project" value="InterPro"/>
</dbReference>
<organism evidence="11 12">
    <name type="scientific">Selenomonas sputigena (strain ATCC 35185 / DSM 20758 / CCUG 44933 / VPI D19B-28)</name>
    <dbReference type="NCBI Taxonomy" id="546271"/>
    <lineage>
        <taxon>Bacteria</taxon>
        <taxon>Bacillati</taxon>
        <taxon>Bacillota</taxon>
        <taxon>Negativicutes</taxon>
        <taxon>Selenomonadales</taxon>
        <taxon>Selenomonadaceae</taxon>
        <taxon>Selenomonas</taxon>
    </lineage>
</organism>
<evidence type="ECO:0000256" key="1">
    <source>
        <dbReference type="ARBA" id="ARBA00008226"/>
    </source>
</evidence>
<comment type="catalytic activity">
    <reaction evidence="9">
        <text>tRNA(Lys) + L-lysine + ATP = L-lysyl-tRNA(Lys) + AMP + diphosphate</text>
        <dbReference type="Rhea" id="RHEA:20792"/>
        <dbReference type="Rhea" id="RHEA-COMP:9696"/>
        <dbReference type="Rhea" id="RHEA-COMP:9697"/>
        <dbReference type="ChEBI" id="CHEBI:30616"/>
        <dbReference type="ChEBI" id="CHEBI:32551"/>
        <dbReference type="ChEBI" id="CHEBI:33019"/>
        <dbReference type="ChEBI" id="CHEBI:78442"/>
        <dbReference type="ChEBI" id="CHEBI:78529"/>
        <dbReference type="ChEBI" id="CHEBI:456215"/>
        <dbReference type="EC" id="6.1.1.6"/>
    </reaction>
</comment>
<evidence type="ECO:0000256" key="3">
    <source>
        <dbReference type="ARBA" id="ARBA00022598"/>
    </source>
</evidence>
<evidence type="ECO:0000313" key="12">
    <source>
        <dbReference type="Proteomes" id="UP000003505"/>
    </source>
</evidence>
<keyword evidence="4" id="KW-0479">Metal-binding</keyword>
<dbReference type="InterPro" id="IPR018149">
    <property type="entry name" value="Lys-tRNA-synth_II_C"/>
</dbReference>
<keyword evidence="8" id="KW-0030">Aminoacyl-tRNA synthetase</keyword>
<dbReference type="STRING" id="546271.Selsp_1450"/>
<dbReference type="Pfam" id="PF01336">
    <property type="entry name" value="tRNA_anti-codon"/>
    <property type="match status" value="1"/>
</dbReference>
<gene>
    <name evidence="11" type="ORF">SELSPUOL_00758</name>
</gene>
<dbReference type="InterPro" id="IPR004365">
    <property type="entry name" value="NA-bd_OB_tRNA"/>
</dbReference>
<protein>
    <recommendedName>
        <fullName evidence="2">lysine--tRNA ligase</fullName>
        <ecNumber evidence="2">6.1.1.6</ecNumber>
    </recommendedName>
</protein>
<dbReference type="GO" id="GO:0004824">
    <property type="term" value="F:lysine-tRNA ligase activity"/>
    <property type="evidence" value="ECO:0007669"/>
    <property type="project" value="UniProtKB-EC"/>
</dbReference>
<name>C9LTH5_SELS3</name>
<dbReference type="GO" id="GO:0016740">
    <property type="term" value="F:transferase activity"/>
    <property type="evidence" value="ECO:0007669"/>
    <property type="project" value="UniProtKB-ARBA"/>
</dbReference>
<evidence type="ECO:0000256" key="7">
    <source>
        <dbReference type="ARBA" id="ARBA00022917"/>
    </source>
</evidence>
<dbReference type="InterPro" id="IPR012340">
    <property type="entry name" value="NA-bd_OB-fold"/>
</dbReference>
<evidence type="ECO:0000256" key="8">
    <source>
        <dbReference type="ARBA" id="ARBA00023146"/>
    </source>
</evidence>
<dbReference type="InterPro" id="IPR045864">
    <property type="entry name" value="aa-tRNA-synth_II/BPL/LPL"/>
</dbReference>
<keyword evidence="3" id="KW-0436">Ligase</keyword>
<dbReference type="FunFam" id="2.40.50.140:FF:000024">
    <property type="entry name" value="Lysine--tRNA ligase"/>
    <property type="match status" value="1"/>
</dbReference>
<dbReference type="GO" id="GO:0046872">
    <property type="term" value="F:metal ion binding"/>
    <property type="evidence" value="ECO:0007669"/>
    <property type="project" value="UniProtKB-KW"/>
</dbReference>
<dbReference type="GO" id="GO:0140096">
    <property type="term" value="F:catalytic activity, acting on a protein"/>
    <property type="evidence" value="ECO:0007669"/>
    <property type="project" value="UniProtKB-ARBA"/>
</dbReference>
<dbReference type="EMBL" id="ACKP02000014">
    <property type="protein sequence ID" value="EEX77851.1"/>
    <property type="molecule type" value="Genomic_DNA"/>
</dbReference>
<evidence type="ECO:0000256" key="5">
    <source>
        <dbReference type="ARBA" id="ARBA00022741"/>
    </source>
</evidence>